<comment type="caution">
    <text evidence="2">The sequence shown here is derived from an EMBL/GenBank/DDBJ whole genome shotgun (WGS) entry which is preliminary data.</text>
</comment>
<evidence type="ECO:0000313" key="2">
    <source>
        <dbReference type="EMBL" id="MQL90706.1"/>
    </source>
</evidence>
<keyword evidence="3" id="KW-1185">Reference proteome</keyword>
<accession>A0A843V622</accession>
<dbReference type="AlphaFoldDB" id="A0A843V622"/>
<proteinExistence type="predicted"/>
<sequence length="153" mass="16492">MAAASTTTSLFTPVAEPFLLSRWPKPSPAAASSYFCAALPKSLPSRRSAALRVTAVAQKWEPSKVAPQGDRVLVRLEELPEKSSGGVLLPKSAVKFERYLMGEILSLGSDVGELEAGKKDMQAFVPICGTGRPRGICIWGRRSFILCEGQRLS</sequence>
<reference evidence="2" key="1">
    <citation type="submission" date="2017-07" db="EMBL/GenBank/DDBJ databases">
        <title>Taro Niue Genome Assembly and Annotation.</title>
        <authorList>
            <person name="Atibalentja N."/>
            <person name="Keating K."/>
            <person name="Fields C.J."/>
        </authorList>
    </citation>
    <scope>NUCLEOTIDE SEQUENCE</scope>
    <source>
        <strain evidence="2">Niue_2</strain>
        <tissue evidence="2">Leaf</tissue>
    </source>
</reference>
<name>A0A843V622_COLES</name>
<dbReference type="CDD" id="cd00320">
    <property type="entry name" value="cpn10"/>
    <property type="match status" value="1"/>
</dbReference>
<dbReference type="InterPro" id="IPR020818">
    <property type="entry name" value="Chaperonin_GroES"/>
</dbReference>
<dbReference type="GO" id="GO:0005524">
    <property type="term" value="F:ATP binding"/>
    <property type="evidence" value="ECO:0007669"/>
    <property type="project" value="InterPro"/>
</dbReference>
<dbReference type="SUPFAM" id="SSF50129">
    <property type="entry name" value="GroES-like"/>
    <property type="match status" value="1"/>
</dbReference>
<evidence type="ECO:0000256" key="1">
    <source>
        <dbReference type="ARBA" id="ARBA00023186"/>
    </source>
</evidence>
<keyword evidence="1" id="KW-0143">Chaperone</keyword>
<dbReference type="OrthoDB" id="184876at2759"/>
<dbReference type="Gene3D" id="2.30.33.40">
    <property type="entry name" value="GroES chaperonin"/>
    <property type="match status" value="1"/>
</dbReference>
<gene>
    <name evidence="2" type="ORF">Taro_023307</name>
</gene>
<dbReference type="Pfam" id="PF00166">
    <property type="entry name" value="Cpn10"/>
    <property type="match status" value="1"/>
</dbReference>
<dbReference type="InterPro" id="IPR037124">
    <property type="entry name" value="Chaperonin_GroES_sf"/>
</dbReference>
<dbReference type="Proteomes" id="UP000652761">
    <property type="component" value="Unassembled WGS sequence"/>
</dbReference>
<dbReference type="GO" id="GO:0044183">
    <property type="term" value="F:protein folding chaperone"/>
    <property type="evidence" value="ECO:0007669"/>
    <property type="project" value="InterPro"/>
</dbReference>
<protein>
    <submittedName>
        <fullName evidence="2">Uncharacterized protein</fullName>
    </submittedName>
</protein>
<organism evidence="2 3">
    <name type="scientific">Colocasia esculenta</name>
    <name type="common">Wild taro</name>
    <name type="synonym">Arum esculentum</name>
    <dbReference type="NCBI Taxonomy" id="4460"/>
    <lineage>
        <taxon>Eukaryota</taxon>
        <taxon>Viridiplantae</taxon>
        <taxon>Streptophyta</taxon>
        <taxon>Embryophyta</taxon>
        <taxon>Tracheophyta</taxon>
        <taxon>Spermatophyta</taxon>
        <taxon>Magnoliopsida</taxon>
        <taxon>Liliopsida</taxon>
        <taxon>Araceae</taxon>
        <taxon>Aroideae</taxon>
        <taxon>Colocasieae</taxon>
        <taxon>Colocasia</taxon>
    </lineage>
</organism>
<evidence type="ECO:0000313" key="3">
    <source>
        <dbReference type="Proteomes" id="UP000652761"/>
    </source>
</evidence>
<dbReference type="EMBL" id="NMUH01001267">
    <property type="protein sequence ID" value="MQL90706.1"/>
    <property type="molecule type" value="Genomic_DNA"/>
</dbReference>
<dbReference type="InterPro" id="IPR011032">
    <property type="entry name" value="GroES-like_sf"/>
</dbReference>